<dbReference type="SUPFAM" id="SSF52540">
    <property type="entry name" value="P-loop containing nucleoside triphosphate hydrolases"/>
    <property type="match status" value="1"/>
</dbReference>
<feature type="domain" description="CagE TrbE VirB component of type IV transporter system central" evidence="2">
    <location>
        <begin position="163"/>
        <end position="361"/>
    </location>
</feature>
<dbReference type="Proteomes" id="UP000231293">
    <property type="component" value="Unassembled WGS sequence"/>
</dbReference>
<dbReference type="InterPro" id="IPR027417">
    <property type="entry name" value="P-loop_NTPase"/>
</dbReference>
<evidence type="ECO:0000313" key="4">
    <source>
        <dbReference type="EMBL" id="PIT16423.1"/>
    </source>
</evidence>
<comment type="similarity">
    <text evidence="1">Belongs to the TrbE/VirB4 family.</text>
</comment>
<accession>A0A2N9WUP3</accession>
<dbReference type="AlphaFoldDB" id="A0A2N9WUP3"/>
<dbReference type="PANTHER" id="PTHR30121">
    <property type="entry name" value="UNCHARACTERIZED PROTEIN YJGR-RELATED"/>
    <property type="match status" value="1"/>
</dbReference>
<organism evidence="4 5">
    <name type="scientific">Snodgrassella alvi</name>
    <dbReference type="NCBI Taxonomy" id="1196083"/>
    <lineage>
        <taxon>Bacteria</taxon>
        <taxon>Pseudomonadati</taxon>
        <taxon>Pseudomonadota</taxon>
        <taxon>Betaproteobacteria</taxon>
        <taxon>Neisseriales</taxon>
        <taxon>Neisseriaceae</taxon>
        <taxon>Snodgrassella</taxon>
    </lineage>
</organism>
<dbReference type="GO" id="GO:0005524">
    <property type="term" value="F:ATP binding"/>
    <property type="evidence" value="ECO:0007669"/>
    <property type="project" value="InterPro"/>
</dbReference>
<feature type="domain" description="TraG P-loop" evidence="3">
    <location>
        <begin position="432"/>
        <end position="730"/>
    </location>
</feature>
<dbReference type="InterPro" id="IPR018145">
    <property type="entry name" value="CagE_TrbE_VirB_cntrl_dom"/>
</dbReference>
<evidence type="ECO:0000313" key="5">
    <source>
        <dbReference type="Proteomes" id="UP000231293"/>
    </source>
</evidence>
<sequence length="807" mass="91387">MIISDFLSNILRNQPSGVDFLPKICQHVTNNIVWYKSGHLCFVIRMEGLPFDGVDDKVLYQHFIGLRTILAACGKSFGDRLALWCTLQRKKINFNRDYDFHTQFTKDFAAKYLQRFETDDYFENVFHLAVVIKNSDMDAGIREAEEQISSLMHSLQPYEPTLLTAYKNRENIIFSEVYEFFSSLINGNKQQIPLSDVDACQTIPGADIHFGTDVFEIRPQCGKPKFAQAFDLKDYGLSKPKILNDILTLPFEFNFIQSLIYINPYTMLSNIRKQLNNMKSANDQASEQHNELYVAQGKLVSGELMFGDYHAALIVFGNDAKQASTNGSRAYSTFLNAGGFRFTKAGLSAPSTYFSQIPGSNERPRSYPKTTTNLATTFGIHNYSHGKKHGNPLGDGSAIMPLATVSNTIFDFNFHFSRDGEDNIGEKVAGHTLILGATGTGKTTTQCALMAFTERFNPAMFIMDLDRGMEIFVRAIGGTYFSLEAGQPTGLNPFQLPDTPANREFLYSLVGICGADENGKLTATEEKEIQFAVDTVLGLDFDNRNFSHLLQSIPMRPDENSLRVRLSKWCRSEGGRFAWCLDNPSNLFNPKDFFRIGIDLTDILKTDYPPTAPILAYLFHLREIMMKMIAEQNGILATIIEEFWYAARYEVLQEKMLKMLKADRKLGGWLILVSQSPEDAINCPIFAAIIQQTPTKIFLPNPDAEYEGSYQRCGITRKEYDELMALSKESRTFLIKQSKQSAFAKLDLYGFETLMPFLSGSSETVELLHKIMATYGDKTEQWYQPFCDAVRERNTERKRKQAELLTA</sequence>
<dbReference type="InterPro" id="IPR043964">
    <property type="entry name" value="P-loop_TraG"/>
</dbReference>
<reference evidence="4 5" key="1">
    <citation type="journal article" date="2017" name="MBio">
        <title>Type VI secretion-mediated competition in the bee gut microbiome.</title>
        <authorList>
            <person name="Steele M.I."/>
            <person name="Kwong W.K."/>
            <person name="Powell J.E."/>
            <person name="Whiteley M."/>
            <person name="Moran N.A."/>
        </authorList>
    </citation>
    <scope>NUCLEOTIDE SEQUENCE [LARGE SCALE GENOMIC DNA]</scope>
    <source>
        <strain evidence="4 5">App2-2</strain>
    </source>
</reference>
<dbReference type="Pfam" id="PF03135">
    <property type="entry name" value="CagE_TrbE_VirB"/>
    <property type="match status" value="1"/>
</dbReference>
<dbReference type="Pfam" id="PF19044">
    <property type="entry name" value="P-loop_TraG"/>
    <property type="match status" value="1"/>
</dbReference>
<protein>
    <submittedName>
        <fullName evidence="4">Conjugal transfer protein</fullName>
    </submittedName>
</protein>
<proteinExistence type="inferred from homology"/>
<evidence type="ECO:0000256" key="1">
    <source>
        <dbReference type="ARBA" id="ARBA00006512"/>
    </source>
</evidence>
<gene>
    <name evidence="4" type="ORF">BGI32_04625</name>
</gene>
<dbReference type="EMBL" id="MDVB01000054">
    <property type="protein sequence ID" value="PIT16423.1"/>
    <property type="molecule type" value="Genomic_DNA"/>
</dbReference>
<evidence type="ECO:0000259" key="2">
    <source>
        <dbReference type="Pfam" id="PF03135"/>
    </source>
</evidence>
<evidence type="ECO:0000259" key="3">
    <source>
        <dbReference type="Pfam" id="PF19044"/>
    </source>
</evidence>
<dbReference type="Gene3D" id="3.40.50.300">
    <property type="entry name" value="P-loop containing nucleotide triphosphate hydrolases"/>
    <property type="match status" value="1"/>
</dbReference>
<name>A0A2N9WUP3_9NEIS</name>
<dbReference type="InterPro" id="IPR051162">
    <property type="entry name" value="T4SS_component"/>
</dbReference>
<comment type="caution">
    <text evidence="4">The sequence shown here is derived from an EMBL/GenBank/DDBJ whole genome shotgun (WGS) entry which is preliminary data.</text>
</comment>
<dbReference type="PANTHER" id="PTHR30121:SF6">
    <property type="entry name" value="SLR6007 PROTEIN"/>
    <property type="match status" value="1"/>
</dbReference>